<dbReference type="EMBL" id="VLLB01000002">
    <property type="protein sequence ID" value="TWI67741.1"/>
    <property type="molecule type" value="Genomic_DNA"/>
</dbReference>
<accession>A0A562RFC7</accession>
<protein>
    <submittedName>
        <fullName evidence="3">Uncharacterized protein DUF2264</fullName>
    </submittedName>
</protein>
<dbReference type="Pfam" id="PF10022">
    <property type="entry name" value="DUF2264"/>
    <property type="match status" value="1"/>
</dbReference>
<sequence length="420" mass="47267">MERRNFMRTLAAAAPAAMLGADAVAGGADAVAAPGDARAFQLGLMRRMAEPVLFNMAKGQLKKTFQLEVSPTWDGRDKGVTYLECFGRLIAGVAPWLALPDDGTPEGVARKRLREAALQSYVHSVDPKSPDYLLWKGPGQTLVDSAYFTNALMRAPKQLWEPLDAVTKRRIIAEIKSLRRIEPPYINWMLFAAMNEAWLLSIGEEYDPMRMNVAIRKVNEWYVGDGWIKDGESFHFDYYCSYVMYPMLVEILEVLAEKKGVFWNGKPDQLLAQAMKRMQRYGEHLERFISPQGTWPPIGRSLTYRTAVFQPLALLAWRKQLPKSLPEGQVRAALDAAHRAIWTNPSNFNADGYLTIGFNGHQPELGDWYSNNGSMYIASEGFLALGLPATDSFWTSPAQDWTQKRAFSGAKFAKDYAVDY</sequence>
<dbReference type="PIRSF" id="PIRSF014753">
    <property type="entry name" value="UCP014753"/>
    <property type="match status" value="1"/>
</dbReference>
<evidence type="ECO:0000256" key="1">
    <source>
        <dbReference type="SAM" id="SignalP"/>
    </source>
</evidence>
<dbReference type="PANTHER" id="PTHR35339">
    <property type="entry name" value="LINALOOL DEHYDRATASE_ISOMERASE DOMAIN-CONTAINING PROTEIN"/>
    <property type="match status" value="1"/>
</dbReference>
<organism evidence="3 4">
    <name type="scientific">Pseudoduganella lurida</name>
    <dbReference type="NCBI Taxonomy" id="1036180"/>
    <lineage>
        <taxon>Bacteria</taxon>
        <taxon>Pseudomonadati</taxon>
        <taxon>Pseudomonadota</taxon>
        <taxon>Betaproteobacteria</taxon>
        <taxon>Burkholderiales</taxon>
        <taxon>Oxalobacteraceae</taxon>
        <taxon>Telluria group</taxon>
        <taxon>Pseudoduganella</taxon>
    </lineage>
</organism>
<dbReference type="Proteomes" id="UP000318431">
    <property type="component" value="Unassembled WGS sequence"/>
</dbReference>
<feature type="signal peptide" evidence="1">
    <location>
        <begin position="1"/>
        <end position="23"/>
    </location>
</feature>
<keyword evidence="4" id="KW-1185">Reference proteome</keyword>
<proteinExistence type="predicted"/>
<comment type="caution">
    <text evidence="3">The sequence shown here is derived from an EMBL/GenBank/DDBJ whole genome shotgun (WGS) entry which is preliminary data.</text>
</comment>
<dbReference type="InterPro" id="IPR049349">
    <property type="entry name" value="DUF2264_N"/>
</dbReference>
<gene>
    <name evidence="3" type="ORF">IP91_01860</name>
</gene>
<dbReference type="InterPro" id="IPR016624">
    <property type="entry name" value="UCP014753"/>
</dbReference>
<dbReference type="PANTHER" id="PTHR35339:SF3">
    <property type="entry name" value="DUF2264 DOMAIN-CONTAINING PROTEIN"/>
    <property type="match status" value="1"/>
</dbReference>
<feature type="domain" description="DUF2264" evidence="2">
    <location>
        <begin position="42"/>
        <end position="401"/>
    </location>
</feature>
<keyword evidence="1" id="KW-0732">Signal</keyword>
<feature type="chain" id="PRO_5021795826" evidence="1">
    <location>
        <begin position="24"/>
        <end position="420"/>
    </location>
</feature>
<evidence type="ECO:0000313" key="3">
    <source>
        <dbReference type="EMBL" id="TWI67741.1"/>
    </source>
</evidence>
<evidence type="ECO:0000313" key="4">
    <source>
        <dbReference type="Proteomes" id="UP000318431"/>
    </source>
</evidence>
<dbReference type="PROSITE" id="PS51318">
    <property type="entry name" value="TAT"/>
    <property type="match status" value="1"/>
</dbReference>
<evidence type="ECO:0000259" key="2">
    <source>
        <dbReference type="Pfam" id="PF10022"/>
    </source>
</evidence>
<dbReference type="InterPro" id="IPR006311">
    <property type="entry name" value="TAT_signal"/>
</dbReference>
<dbReference type="AlphaFoldDB" id="A0A562RFC7"/>
<name>A0A562RFC7_9BURK</name>
<dbReference type="OrthoDB" id="9813465at2"/>
<dbReference type="RefSeq" id="WP_145648649.1">
    <property type="nucleotide sequence ID" value="NZ_VLLB01000002.1"/>
</dbReference>
<reference evidence="3 4" key="1">
    <citation type="journal article" date="2015" name="Stand. Genomic Sci.">
        <title>Genomic Encyclopedia of Bacterial and Archaeal Type Strains, Phase III: the genomes of soil and plant-associated and newly described type strains.</title>
        <authorList>
            <person name="Whitman W.B."/>
            <person name="Woyke T."/>
            <person name="Klenk H.P."/>
            <person name="Zhou Y."/>
            <person name="Lilburn T.G."/>
            <person name="Beck B.J."/>
            <person name="De Vos P."/>
            <person name="Vandamme P."/>
            <person name="Eisen J.A."/>
            <person name="Garrity G."/>
            <person name="Hugenholtz P."/>
            <person name="Kyrpides N.C."/>
        </authorList>
    </citation>
    <scope>NUCLEOTIDE SEQUENCE [LARGE SCALE GENOMIC DNA]</scope>
    <source>
        <strain evidence="3 4">CGMCC 1.10822</strain>
    </source>
</reference>